<name>A0A934N264_9GAMM</name>
<accession>A0A934N264</accession>
<evidence type="ECO:0000313" key="3">
    <source>
        <dbReference type="Proteomes" id="UP000628710"/>
    </source>
</evidence>
<feature type="domain" description="NAD(P)-binding" evidence="1">
    <location>
        <begin position="7"/>
        <end position="198"/>
    </location>
</feature>
<dbReference type="PANTHER" id="PTHR43355:SF2">
    <property type="entry name" value="FLAVIN REDUCTASE (NADPH)"/>
    <property type="match status" value="1"/>
</dbReference>
<dbReference type="InterPro" id="IPR036291">
    <property type="entry name" value="NAD(P)-bd_dom_sf"/>
</dbReference>
<dbReference type="AlphaFoldDB" id="A0A934N264"/>
<dbReference type="EMBL" id="JAEMNX010000014">
    <property type="protein sequence ID" value="MBJ7538432.1"/>
    <property type="molecule type" value="Genomic_DNA"/>
</dbReference>
<reference evidence="2" key="1">
    <citation type="submission" date="2020-12" db="EMBL/GenBank/DDBJ databases">
        <title>Marinomonas arctica sp. nov., a psychrotolerant bacterium isolated from the Arctic.</title>
        <authorList>
            <person name="Zhang Y."/>
        </authorList>
    </citation>
    <scope>NUCLEOTIDE SEQUENCE</scope>
    <source>
        <strain evidence="2">C1424</strain>
    </source>
</reference>
<protein>
    <submittedName>
        <fullName evidence="2">NAD(P)H-binding protein</fullName>
    </submittedName>
</protein>
<dbReference type="PANTHER" id="PTHR43355">
    <property type="entry name" value="FLAVIN REDUCTASE (NADPH)"/>
    <property type="match status" value="1"/>
</dbReference>
<dbReference type="InterPro" id="IPR016040">
    <property type="entry name" value="NAD(P)-bd_dom"/>
</dbReference>
<dbReference type="GO" id="GO:0042602">
    <property type="term" value="F:riboflavin reductase (NADPH) activity"/>
    <property type="evidence" value="ECO:0007669"/>
    <property type="project" value="TreeGrafter"/>
</dbReference>
<sequence>MKIALLGATGMLGKPVLEAILSEGHDVTVLVRSPEKLGALRDKVTVVEGLIQDEAAILQTFEGCDAVINMAGGKKEPNQAEVFKAATEIIVSAMNTLGIKRLVSINGAGSVMPGETLDFKRKAMRFMVNLINNGMIPAKKAEMEVLQQHKEIEWVSVRGAFLVGKPANGKVVASDVAMPKGAVTRLDLGHFMLAQITSDEWLHKAPFIGSKQA</sequence>
<dbReference type="Proteomes" id="UP000628710">
    <property type="component" value="Unassembled WGS sequence"/>
</dbReference>
<dbReference type="InterPro" id="IPR051606">
    <property type="entry name" value="Polyketide_Oxido-like"/>
</dbReference>
<gene>
    <name evidence="2" type="ORF">I8J31_12175</name>
</gene>
<organism evidence="2 3">
    <name type="scientific">Marinomonas transparens</name>
    <dbReference type="NCBI Taxonomy" id="2795388"/>
    <lineage>
        <taxon>Bacteria</taxon>
        <taxon>Pseudomonadati</taxon>
        <taxon>Pseudomonadota</taxon>
        <taxon>Gammaproteobacteria</taxon>
        <taxon>Oceanospirillales</taxon>
        <taxon>Oceanospirillaceae</taxon>
        <taxon>Marinomonas</taxon>
    </lineage>
</organism>
<dbReference type="GO" id="GO:0004074">
    <property type="term" value="F:biliverdin reductase [NAD(P)H] activity"/>
    <property type="evidence" value="ECO:0007669"/>
    <property type="project" value="TreeGrafter"/>
</dbReference>
<evidence type="ECO:0000313" key="2">
    <source>
        <dbReference type="EMBL" id="MBJ7538432.1"/>
    </source>
</evidence>
<dbReference type="SUPFAM" id="SSF51735">
    <property type="entry name" value="NAD(P)-binding Rossmann-fold domains"/>
    <property type="match status" value="1"/>
</dbReference>
<dbReference type="Pfam" id="PF13460">
    <property type="entry name" value="NAD_binding_10"/>
    <property type="match status" value="1"/>
</dbReference>
<proteinExistence type="predicted"/>
<comment type="caution">
    <text evidence="2">The sequence shown here is derived from an EMBL/GenBank/DDBJ whole genome shotgun (WGS) entry which is preliminary data.</text>
</comment>
<evidence type="ECO:0000259" key="1">
    <source>
        <dbReference type="Pfam" id="PF13460"/>
    </source>
</evidence>
<dbReference type="RefSeq" id="WP_199468841.1">
    <property type="nucleotide sequence ID" value="NZ_JAEMNX010000014.1"/>
</dbReference>
<dbReference type="Gene3D" id="3.40.50.720">
    <property type="entry name" value="NAD(P)-binding Rossmann-like Domain"/>
    <property type="match status" value="1"/>
</dbReference>
<keyword evidence="3" id="KW-1185">Reference proteome</keyword>